<dbReference type="Proteomes" id="UP000243205">
    <property type="component" value="Unassembled WGS sequence"/>
</dbReference>
<keyword evidence="3" id="KW-1185">Reference proteome</keyword>
<dbReference type="AlphaFoldDB" id="A0A1G6XCK2"/>
<dbReference type="GO" id="GO:0051536">
    <property type="term" value="F:iron-sulfur cluster binding"/>
    <property type="evidence" value="ECO:0007669"/>
    <property type="project" value="InterPro"/>
</dbReference>
<dbReference type="Pfam" id="PF01592">
    <property type="entry name" value="NifU_N"/>
    <property type="match status" value="1"/>
</dbReference>
<organism evidence="2 3">
    <name type="scientific">Desulfuromonas thiophila</name>
    <dbReference type="NCBI Taxonomy" id="57664"/>
    <lineage>
        <taxon>Bacteria</taxon>
        <taxon>Pseudomonadati</taxon>
        <taxon>Thermodesulfobacteriota</taxon>
        <taxon>Desulfuromonadia</taxon>
        <taxon>Desulfuromonadales</taxon>
        <taxon>Desulfuromonadaceae</taxon>
        <taxon>Desulfuromonas</taxon>
    </lineage>
</organism>
<dbReference type="SUPFAM" id="SSF82649">
    <property type="entry name" value="SufE/NifU"/>
    <property type="match status" value="1"/>
</dbReference>
<dbReference type="GO" id="GO:0016226">
    <property type="term" value="P:iron-sulfur cluster assembly"/>
    <property type="evidence" value="ECO:0007669"/>
    <property type="project" value="InterPro"/>
</dbReference>
<dbReference type="InterPro" id="IPR002871">
    <property type="entry name" value="NIF_FeS_clus_asmbl_NifU_N"/>
</dbReference>
<feature type="domain" description="NIF system FeS cluster assembly NifU N-terminal" evidence="1">
    <location>
        <begin position="1"/>
        <end position="118"/>
    </location>
</feature>
<dbReference type="GO" id="GO:0005506">
    <property type="term" value="F:iron ion binding"/>
    <property type="evidence" value="ECO:0007669"/>
    <property type="project" value="InterPro"/>
</dbReference>
<accession>A0A1G6XCK2</accession>
<evidence type="ECO:0000313" key="3">
    <source>
        <dbReference type="Proteomes" id="UP000243205"/>
    </source>
</evidence>
<gene>
    <name evidence="2" type="ORF">SAMN05661003_101194</name>
</gene>
<dbReference type="Gene3D" id="3.90.1010.10">
    <property type="match status" value="1"/>
</dbReference>
<dbReference type="OrthoDB" id="9808097at2"/>
<reference evidence="3" key="1">
    <citation type="submission" date="2016-10" db="EMBL/GenBank/DDBJ databases">
        <authorList>
            <person name="Varghese N."/>
            <person name="Submissions S."/>
        </authorList>
    </citation>
    <scope>NUCLEOTIDE SEQUENCE [LARGE SCALE GENOMIC DNA]</scope>
    <source>
        <strain evidence="3">DSM 8987</strain>
    </source>
</reference>
<sequence>MYTDKVMDHFSNPRNVGQIDNPNVVVKVGDPGCGDAVLIFLKIENDIIVDIKYRVYGCGAAIATTSMASTLVKGKTLTDALEVTDERVAEALGGLPESKMHCSNLAATAIRAAVTRYLHPPEVKAGGEGSGN</sequence>
<proteinExistence type="predicted"/>
<dbReference type="PANTHER" id="PTHR10093">
    <property type="entry name" value="IRON-SULFUR CLUSTER ASSEMBLY ENZYME NIFU HOMOLOG"/>
    <property type="match status" value="1"/>
</dbReference>
<protein>
    <submittedName>
        <fullName evidence="2">Nitrogen fixation protein NifU</fullName>
    </submittedName>
</protein>
<evidence type="ECO:0000259" key="1">
    <source>
        <dbReference type="Pfam" id="PF01592"/>
    </source>
</evidence>
<dbReference type="STRING" id="57664.SAMN05661003_101194"/>
<name>A0A1G6XCK2_9BACT</name>
<evidence type="ECO:0000313" key="2">
    <source>
        <dbReference type="EMBL" id="SDD75025.1"/>
    </source>
</evidence>
<dbReference type="RefSeq" id="WP_092075345.1">
    <property type="nucleotide sequence ID" value="NZ_CALFZY010000006.1"/>
</dbReference>
<dbReference type="EMBL" id="FNAQ01000001">
    <property type="protein sequence ID" value="SDD75025.1"/>
    <property type="molecule type" value="Genomic_DNA"/>
</dbReference>
<dbReference type="CDD" id="cd06664">
    <property type="entry name" value="IscU_like"/>
    <property type="match status" value="1"/>
</dbReference>